<dbReference type="InterPro" id="IPR045313">
    <property type="entry name" value="CBR1-like"/>
</dbReference>
<evidence type="ECO:0000313" key="6">
    <source>
        <dbReference type="Proteomes" id="UP000192247"/>
    </source>
</evidence>
<dbReference type="EMBL" id="MNPL01010913">
    <property type="protein sequence ID" value="OQR72857.1"/>
    <property type="molecule type" value="Genomic_DNA"/>
</dbReference>
<proteinExistence type="inferred from homology"/>
<keyword evidence="2" id="KW-0521">NADP</keyword>
<dbReference type="GO" id="GO:0004090">
    <property type="term" value="F:carbonyl reductase (NADPH) activity"/>
    <property type="evidence" value="ECO:0007669"/>
    <property type="project" value="UniProtKB-EC"/>
</dbReference>
<dbReference type="InParanoid" id="A0A1V9XH54"/>
<gene>
    <name evidence="5" type="ORF">BIW11_10113</name>
</gene>
<dbReference type="STRING" id="418985.A0A1V9XH54"/>
<comment type="caution">
    <text evidence="5">The sequence shown here is derived from an EMBL/GenBank/DDBJ whole genome shotgun (WGS) entry which is preliminary data.</text>
</comment>
<protein>
    <recommendedName>
        <fullName evidence="4">carbonyl reductase (NADPH)</fullName>
        <ecNumber evidence="4">1.1.1.184</ecNumber>
    </recommendedName>
</protein>
<reference evidence="5 6" key="1">
    <citation type="journal article" date="2017" name="Gigascience">
        <title>Draft genome of the honey bee ectoparasitic mite, Tropilaelaps mercedesae, is shaped by the parasitic life history.</title>
        <authorList>
            <person name="Dong X."/>
            <person name="Armstrong S.D."/>
            <person name="Xia D."/>
            <person name="Makepeace B.L."/>
            <person name="Darby A.C."/>
            <person name="Kadowaki T."/>
        </authorList>
    </citation>
    <scope>NUCLEOTIDE SEQUENCE [LARGE SCALE GENOMIC DNA]</scope>
    <source>
        <strain evidence="5">Wuxi-XJTLU</strain>
    </source>
</reference>
<keyword evidence="3" id="KW-0560">Oxidoreductase</keyword>
<dbReference type="InterPro" id="IPR036291">
    <property type="entry name" value="NAD(P)-bd_dom_sf"/>
</dbReference>
<dbReference type="PANTHER" id="PTHR43963:SF4">
    <property type="entry name" value="CARBONYL REDUCTASE (NADPH)"/>
    <property type="match status" value="1"/>
</dbReference>
<dbReference type="AlphaFoldDB" id="A0A1V9XH54"/>
<dbReference type="EC" id="1.1.1.184" evidence="4"/>
<dbReference type="OrthoDB" id="7289984at2759"/>
<keyword evidence="6" id="KW-1185">Reference proteome</keyword>
<dbReference type="InterPro" id="IPR002347">
    <property type="entry name" value="SDR_fam"/>
</dbReference>
<sequence>MSGETRVAVVTGANKGIGFWIVKLLIMRGFKGDVILTARDEGRGKRAVQELSKECSTAPIFHQLDIDDDASVTKLRHFLKAAYGGLDVLVNNAGIAFKNDSTAPFGLQAEETVKTNYFGTLRVCEALFPLLRPGARVVHLSSCCGHLSKIPSAELRARFSEPNLTVDQLSTLAKEFVDAAKKGTNSQLGWGTSAYNVSKVLVSALGFIHHRQFETDPRDDLIVNSVHPGYVDTDMSSHKGSLKPEEGADAPTYLAMLPPKESTNPKGKFVWYDRKIVEWDSNPVPVM</sequence>
<comment type="similarity">
    <text evidence="1">Belongs to the short-chain dehydrogenases/reductases (SDR) family.</text>
</comment>
<name>A0A1V9XH54_9ACAR</name>
<evidence type="ECO:0000313" key="5">
    <source>
        <dbReference type="EMBL" id="OQR72857.1"/>
    </source>
</evidence>
<accession>A0A1V9XH54</accession>
<dbReference type="Gene3D" id="3.40.50.720">
    <property type="entry name" value="NAD(P)-binding Rossmann-like Domain"/>
    <property type="match status" value="1"/>
</dbReference>
<dbReference type="Proteomes" id="UP000192247">
    <property type="component" value="Unassembled WGS sequence"/>
</dbReference>
<evidence type="ECO:0000256" key="1">
    <source>
        <dbReference type="ARBA" id="ARBA00006484"/>
    </source>
</evidence>
<dbReference type="Pfam" id="PF00106">
    <property type="entry name" value="adh_short"/>
    <property type="match status" value="1"/>
</dbReference>
<evidence type="ECO:0000256" key="2">
    <source>
        <dbReference type="ARBA" id="ARBA00022857"/>
    </source>
</evidence>
<evidence type="ECO:0000256" key="3">
    <source>
        <dbReference type="ARBA" id="ARBA00023002"/>
    </source>
</evidence>
<dbReference type="PANTHER" id="PTHR43963">
    <property type="entry name" value="CARBONYL REDUCTASE 1-RELATED"/>
    <property type="match status" value="1"/>
</dbReference>
<evidence type="ECO:0000256" key="4">
    <source>
        <dbReference type="ARBA" id="ARBA00026118"/>
    </source>
</evidence>
<dbReference type="PRINTS" id="PR00081">
    <property type="entry name" value="GDHRDH"/>
</dbReference>
<dbReference type="SUPFAM" id="SSF51735">
    <property type="entry name" value="NAD(P)-binding Rossmann-fold domains"/>
    <property type="match status" value="1"/>
</dbReference>
<dbReference type="CDD" id="cd05324">
    <property type="entry name" value="carb_red_PTCR-like_SDR_c"/>
    <property type="match status" value="1"/>
</dbReference>
<organism evidence="5 6">
    <name type="scientific">Tropilaelaps mercedesae</name>
    <dbReference type="NCBI Taxonomy" id="418985"/>
    <lineage>
        <taxon>Eukaryota</taxon>
        <taxon>Metazoa</taxon>
        <taxon>Ecdysozoa</taxon>
        <taxon>Arthropoda</taxon>
        <taxon>Chelicerata</taxon>
        <taxon>Arachnida</taxon>
        <taxon>Acari</taxon>
        <taxon>Parasitiformes</taxon>
        <taxon>Mesostigmata</taxon>
        <taxon>Gamasina</taxon>
        <taxon>Dermanyssoidea</taxon>
        <taxon>Laelapidae</taxon>
        <taxon>Tropilaelaps</taxon>
    </lineage>
</organism>